<keyword evidence="5 10" id="KW-0521">NADP</keyword>
<protein>
    <recommendedName>
        <fullName evidence="10">Fatty acyl-CoA reductase</fullName>
        <ecNumber evidence="10">1.2.1.84</ecNumber>
    </recommendedName>
</protein>
<evidence type="ECO:0000256" key="10">
    <source>
        <dbReference type="RuleBase" id="RU363097"/>
    </source>
</evidence>
<dbReference type="InterPro" id="IPR013120">
    <property type="entry name" value="FAR_NAD-bd"/>
</dbReference>
<evidence type="ECO:0000256" key="6">
    <source>
        <dbReference type="ARBA" id="ARBA00022989"/>
    </source>
</evidence>
<dbReference type="InterPro" id="IPR026055">
    <property type="entry name" value="FAR"/>
</dbReference>
<dbReference type="GO" id="GO:0080019">
    <property type="term" value="F:alcohol-forming very long-chain fatty acyl-CoA reductase activity"/>
    <property type="evidence" value="ECO:0007669"/>
    <property type="project" value="InterPro"/>
</dbReference>
<dbReference type="Proteomes" id="UP001497644">
    <property type="component" value="Chromosome 9"/>
</dbReference>
<dbReference type="AlphaFoldDB" id="A0AAV2PA98"/>
<evidence type="ECO:0000313" key="14">
    <source>
        <dbReference type="Proteomes" id="UP001497644"/>
    </source>
</evidence>
<dbReference type="EC" id="1.2.1.84" evidence="10"/>
<dbReference type="SUPFAM" id="SSF51735">
    <property type="entry name" value="NAD(P)-binding Rossmann-fold domains"/>
    <property type="match status" value="1"/>
</dbReference>
<evidence type="ECO:0000256" key="5">
    <source>
        <dbReference type="ARBA" id="ARBA00022857"/>
    </source>
</evidence>
<evidence type="ECO:0000256" key="8">
    <source>
        <dbReference type="ARBA" id="ARBA00023136"/>
    </source>
</evidence>
<dbReference type="Pfam" id="PF07993">
    <property type="entry name" value="NAD_binding_4"/>
    <property type="match status" value="1"/>
</dbReference>
<keyword evidence="6 10" id="KW-1133">Transmembrane helix</keyword>
<organism evidence="13 14">
    <name type="scientific">Lasius platythorax</name>
    <dbReference type="NCBI Taxonomy" id="488582"/>
    <lineage>
        <taxon>Eukaryota</taxon>
        <taxon>Metazoa</taxon>
        <taxon>Ecdysozoa</taxon>
        <taxon>Arthropoda</taxon>
        <taxon>Hexapoda</taxon>
        <taxon>Insecta</taxon>
        <taxon>Pterygota</taxon>
        <taxon>Neoptera</taxon>
        <taxon>Endopterygota</taxon>
        <taxon>Hymenoptera</taxon>
        <taxon>Apocrita</taxon>
        <taxon>Aculeata</taxon>
        <taxon>Formicoidea</taxon>
        <taxon>Formicidae</taxon>
        <taxon>Formicinae</taxon>
        <taxon>Lasius</taxon>
        <taxon>Lasius</taxon>
    </lineage>
</organism>
<feature type="transmembrane region" description="Helical" evidence="10">
    <location>
        <begin position="481"/>
        <end position="502"/>
    </location>
</feature>
<comment type="subcellular location">
    <subcellularLocation>
        <location evidence="1">Membrane</location>
        <topology evidence="1">Multi-pass membrane protein</topology>
    </subcellularLocation>
</comment>
<proteinExistence type="inferred from homology"/>
<keyword evidence="14" id="KW-1185">Reference proteome</keyword>
<dbReference type="CDD" id="cd05236">
    <property type="entry name" value="FAR-N_SDR_e"/>
    <property type="match status" value="1"/>
</dbReference>
<dbReference type="GO" id="GO:0102965">
    <property type="term" value="F:alcohol-forming long-chain fatty acyl-CoA reductase activity"/>
    <property type="evidence" value="ECO:0007669"/>
    <property type="project" value="UniProtKB-EC"/>
</dbReference>
<accession>A0AAV2PA98</accession>
<dbReference type="EMBL" id="OZ034832">
    <property type="protein sequence ID" value="CAL1688893.1"/>
    <property type="molecule type" value="Genomic_DNA"/>
</dbReference>
<dbReference type="GO" id="GO:0005777">
    <property type="term" value="C:peroxisome"/>
    <property type="evidence" value="ECO:0007669"/>
    <property type="project" value="TreeGrafter"/>
</dbReference>
<dbReference type="Pfam" id="PF03015">
    <property type="entry name" value="Sterile"/>
    <property type="match status" value="1"/>
</dbReference>
<dbReference type="GO" id="GO:0016020">
    <property type="term" value="C:membrane"/>
    <property type="evidence" value="ECO:0007669"/>
    <property type="project" value="UniProtKB-SubCell"/>
</dbReference>
<dbReference type="InterPro" id="IPR033640">
    <property type="entry name" value="FAR_C"/>
</dbReference>
<reference evidence="13" key="1">
    <citation type="submission" date="2024-04" db="EMBL/GenBank/DDBJ databases">
        <authorList>
            <consortium name="Molecular Ecology Group"/>
        </authorList>
    </citation>
    <scope>NUCLEOTIDE SEQUENCE</scope>
</reference>
<dbReference type="Gene3D" id="3.40.50.720">
    <property type="entry name" value="NAD(P)-binding Rossmann-like Domain"/>
    <property type="match status" value="1"/>
</dbReference>
<dbReference type="InterPro" id="IPR036291">
    <property type="entry name" value="NAD(P)-bd_dom_sf"/>
</dbReference>
<feature type="domain" description="Fatty acyl-CoA reductase C-terminal" evidence="11">
    <location>
        <begin position="368"/>
        <end position="460"/>
    </location>
</feature>
<keyword evidence="7 10" id="KW-0443">Lipid metabolism</keyword>
<dbReference type="FunFam" id="3.40.50.720:FF:000143">
    <property type="entry name" value="Fatty acyl-CoA reductase"/>
    <property type="match status" value="1"/>
</dbReference>
<dbReference type="CDD" id="cd09071">
    <property type="entry name" value="FAR_C"/>
    <property type="match status" value="1"/>
</dbReference>
<keyword evidence="3 10" id="KW-0444">Lipid biosynthesis</keyword>
<comment type="function">
    <text evidence="10">Catalyzes the reduction of fatty acyl-CoA to fatty alcohols.</text>
</comment>
<feature type="domain" description="Thioester reductase (TE)" evidence="12">
    <location>
        <begin position="27"/>
        <end position="296"/>
    </location>
</feature>
<dbReference type="PANTHER" id="PTHR11011">
    <property type="entry name" value="MALE STERILITY PROTEIN 2-RELATED"/>
    <property type="match status" value="1"/>
</dbReference>
<evidence type="ECO:0000256" key="4">
    <source>
        <dbReference type="ARBA" id="ARBA00022692"/>
    </source>
</evidence>
<keyword evidence="10" id="KW-0560">Oxidoreductase</keyword>
<evidence type="ECO:0000313" key="13">
    <source>
        <dbReference type="EMBL" id="CAL1688893.1"/>
    </source>
</evidence>
<comment type="catalytic activity">
    <reaction evidence="9 10">
        <text>a long-chain fatty acyl-CoA + 2 NADPH + 2 H(+) = a long-chain primary fatty alcohol + 2 NADP(+) + CoA</text>
        <dbReference type="Rhea" id="RHEA:52716"/>
        <dbReference type="ChEBI" id="CHEBI:15378"/>
        <dbReference type="ChEBI" id="CHEBI:57287"/>
        <dbReference type="ChEBI" id="CHEBI:57783"/>
        <dbReference type="ChEBI" id="CHEBI:58349"/>
        <dbReference type="ChEBI" id="CHEBI:77396"/>
        <dbReference type="ChEBI" id="CHEBI:83139"/>
        <dbReference type="EC" id="1.2.1.84"/>
    </reaction>
</comment>
<dbReference type="PANTHER" id="PTHR11011:SF60">
    <property type="entry name" value="FATTY ACYL-COA REDUCTASE-RELATED"/>
    <property type="match status" value="1"/>
</dbReference>
<keyword evidence="4 10" id="KW-0812">Transmembrane</keyword>
<evidence type="ECO:0000259" key="12">
    <source>
        <dbReference type="Pfam" id="PF07993"/>
    </source>
</evidence>
<evidence type="ECO:0000256" key="3">
    <source>
        <dbReference type="ARBA" id="ARBA00022516"/>
    </source>
</evidence>
<sequence>MGYDRNNETEIHKTPIQKFYTGKSILITGSTGFLGKMLIEKLLRSCSDISTMYLLIRSKKNKCPENRLDDIFENPLYDRLKKEVPNFRKKVIPIIANFNVEDLELSENDKNMLMRKVSVVFHLAATVRFDEDIKTSTAINVIATNVILDIAKHMPNLKSFIHVSTLYANCHVKHIEERFYTYPIDHKDLITLTRTLPGSVIDEKLTRIASSWPNTYTFTKAIAETLLRDEGRDLPIGIFRPAIVMSSANEPIVGWGDNLYGPVGSTLSVVLGFTRFQLCDPDIPANLVPVDLTVNALIASAWDVSNQCRRGKDMLIYNYVSTNGPTWKEYIDKVLCMNQIYPLKDSIWLPFIFLIPREIPYKICIWFCHLLPAFLVDGVRICMGRRPRMWKLYSKIHKACKSISHFSTNRWDYTDDNVQTMWDRLNEEDKQLFQFNIRELDWSKYLTDYYKGMRLYLLHEDDSTLEISRINYKRLYWTHQMLKTVLIFATLWIVWNIFAKIFV</sequence>
<evidence type="ECO:0000256" key="1">
    <source>
        <dbReference type="ARBA" id="ARBA00004141"/>
    </source>
</evidence>
<evidence type="ECO:0000256" key="7">
    <source>
        <dbReference type="ARBA" id="ARBA00023098"/>
    </source>
</evidence>
<gene>
    <name evidence="13" type="ORF">LPLAT_LOCUS13923</name>
</gene>
<dbReference type="GO" id="GO:0035336">
    <property type="term" value="P:long-chain fatty-acyl-CoA metabolic process"/>
    <property type="evidence" value="ECO:0007669"/>
    <property type="project" value="TreeGrafter"/>
</dbReference>
<keyword evidence="8 10" id="KW-0472">Membrane</keyword>
<evidence type="ECO:0000256" key="2">
    <source>
        <dbReference type="ARBA" id="ARBA00005928"/>
    </source>
</evidence>
<comment type="similarity">
    <text evidence="2 10">Belongs to the fatty acyl-CoA reductase family.</text>
</comment>
<evidence type="ECO:0000259" key="11">
    <source>
        <dbReference type="Pfam" id="PF03015"/>
    </source>
</evidence>
<evidence type="ECO:0000256" key="9">
    <source>
        <dbReference type="ARBA" id="ARBA00052530"/>
    </source>
</evidence>
<name>A0AAV2PA98_9HYME</name>